<dbReference type="PANTHER" id="PTHR36222:SF1">
    <property type="entry name" value="SERINE PROTEASE INHIBITOR RV3364C"/>
    <property type="match status" value="1"/>
</dbReference>
<dbReference type="Gene3D" id="3.30.450.30">
    <property type="entry name" value="Dynein light chain 2a, cytoplasmic"/>
    <property type="match status" value="1"/>
</dbReference>
<protein>
    <submittedName>
        <fullName evidence="2">Roadblock/LC7 protein, putative GTPase-activating (GAP) component of G-protein-coupled receptor (GPCR) system</fullName>
    </submittedName>
</protein>
<dbReference type="EMBL" id="CADCTF010000084">
    <property type="protein sequence ID" value="CAA9237177.1"/>
    <property type="molecule type" value="Genomic_DNA"/>
</dbReference>
<dbReference type="InterPro" id="IPR053141">
    <property type="entry name" value="Mycobact_SerProt_Inhib_Rv3364c"/>
</dbReference>
<accession>A0A6J4HZA4</accession>
<evidence type="ECO:0000259" key="1">
    <source>
        <dbReference type="SMART" id="SM00960"/>
    </source>
</evidence>
<organism evidence="2">
    <name type="scientific">uncultured Acidimicrobiales bacterium</name>
    <dbReference type="NCBI Taxonomy" id="310071"/>
    <lineage>
        <taxon>Bacteria</taxon>
        <taxon>Bacillati</taxon>
        <taxon>Actinomycetota</taxon>
        <taxon>Acidimicrobiia</taxon>
        <taxon>Acidimicrobiales</taxon>
        <taxon>environmental samples</taxon>
    </lineage>
</organism>
<proteinExistence type="predicted"/>
<dbReference type="SMART" id="SM00960">
    <property type="entry name" value="Robl_LC7"/>
    <property type="match status" value="1"/>
</dbReference>
<keyword evidence="2" id="KW-0675">Receptor</keyword>
<dbReference type="SUPFAM" id="SSF103196">
    <property type="entry name" value="Roadblock/LC7 domain"/>
    <property type="match status" value="1"/>
</dbReference>
<gene>
    <name evidence="2" type="ORF">AVDCRST_MAG50-1458</name>
</gene>
<dbReference type="PANTHER" id="PTHR36222">
    <property type="entry name" value="SERINE PROTEASE INHIBITOR RV3364C"/>
    <property type="match status" value="1"/>
</dbReference>
<feature type="domain" description="Roadblock/LAMTOR2" evidence="1">
    <location>
        <begin position="6"/>
        <end position="96"/>
    </location>
</feature>
<evidence type="ECO:0000313" key="2">
    <source>
        <dbReference type="EMBL" id="CAA9237177.1"/>
    </source>
</evidence>
<sequence length="134" mass="14185">MAENLNWLLDDFVKRVPETRSAIVVSVDGLLMALSKDVDRTVGDSLSAVVAGITSLTQGAARFFNTGGVNQVIVEMEYGFLFVMSIGEGSSLAVVTTATCDIGLIGYEMAVLVGRAREALDTALISDLQASLPR</sequence>
<dbReference type="Pfam" id="PF03259">
    <property type="entry name" value="Robl_LC7"/>
    <property type="match status" value="1"/>
</dbReference>
<name>A0A6J4HZA4_9ACTN</name>
<dbReference type="AlphaFoldDB" id="A0A6J4HZA4"/>
<dbReference type="InterPro" id="IPR004942">
    <property type="entry name" value="Roadblock/LAMTOR2_dom"/>
</dbReference>
<reference evidence="2" key="1">
    <citation type="submission" date="2020-02" db="EMBL/GenBank/DDBJ databases">
        <authorList>
            <person name="Meier V. D."/>
        </authorList>
    </citation>
    <scope>NUCLEOTIDE SEQUENCE</scope>
    <source>
        <strain evidence="2">AVDCRST_MAG50</strain>
    </source>
</reference>